<dbReference type="Proteomes" id="UP000198406">
    <property type="component" value="Unassembled WGS sequence"/>
</dbReference>
<dbReference type="PANTHER" id="PTHR31742">
    <property type="entry name" value="RPA-INTERACTING PROTEIN RPAIN"/>
    <property type="match status" value="1"/>
</dbReference>
<feature type="domain" description="RPA-interacting protein C-terminal" evidence="5">
    <location>
        <begin position="126"/>
        <end position="211"/>
    </location>
</feature>
<dbReference type="GO" id="GO:0006606">
    <property type="term" value="P:protein import into nucleus"/>
    <property type="evidence" value="ECO:0007669"/>
    <property type="project" value="TreeGrafter"/>
</dbReference>
<proteinExistence type="predicted"/>
<dbReference type="PANTHER" id="PTHR31742:SF1">
    <property type="entry name" value="RPA-INTERACTING PROTEIN"/>
    <property type="match status" value="1"/>
</dbReference>
<dbReference type="GO" id="GO:0008270">
    <property type="term" value="F:zinc ion binding"/>
    <property type="evidence" value="ECO:0007669"/>
    <property type="project" value="UniProtKB-KW"/>
</dbReference>
<dbReference type="EMBL" id="BDSP01000050">
    <property type="protein sequence ID" value="GAX12306.1"/>
    <property type="molecule type" value="Genomic_DNA"/>
</dbReference>
<name>A0A1Z5JED2_FISSO</name>
<dbReference type="AlphaFoldDB" id="A0A1Z5JED2"/>
<comment type="caution">
    <text evidence="6">The sequence shown here is derived from an EMBL/GenBank/DDBJ whole genome shotgun (WGS) entry which is preliminary data.</text>
</comment>
<keyword evidence="4" id="KW-0175">Coiled coil</keyword>
<dbReference type="InterPro" id="IPR028159">
    <property type="entry name" value="RPA_interact_C_dom"/>
</dbReference>
<sequence>MSAVRRILEEELMDMGVVVDSPCIDHKQPRLMIAENIRSIMLGEDFETSPMVSTDSLTPTAHHFISEEELFELLAELEMEMDAADLDDYEQMLALADVEERELEERILQYQHDEDLDGSDFHESVLCPLCTDALLRQEQNGAFVCPNTMDSSCDLNIPNQLGLTLPSFKDRLQEAYEQHAVYCSQNLSFQVGPCPPNEAMHLFAICIPCETKMLIL</sequence>
<keyword evidence="1" id="KW-0479">Metal-binding</keyword>
<organism evidence="6 7">
    <name type="scientific">Fistulifera solaris</name>
    <name type="common">Oleaginous diatom</name>
    <dbReference type="NCBI Taxonomy" id="1519565"/>
    <lineage>
        <taxon>Eukaryota</taxon>
        <taxon>Sar</taxon>
        <taxon>Stramenopiles</taxon>
        <taxon>Ochrophyta</taxon>
        <taxon>Bacillariophyta</taxon>
        <taxon>Bacillariophyceae</taxon>
        <taxon>Bacillariophycidae</taxon>
        <taxon>Naviculales</taxon>
        <taxon>Naviculaceae</taxon>
        <taxon>Fistulifera</taxon>
    </lineage>
</organism>
<keyword evidence="3" id="KW-0862">Zinc</keyword>
<evidence type="ECO:0000256" key="3">
    <source>
        <dbReference type="ARBA" id="ARBA00022833"/>
    </source>
</evidence>
<dbReference type="InterPro" id="IPR028156">
    <property type="entry name" value="RIP"/>
</dbReference>
<evidence type="ECO:0000259" key="5">
    <source>
        <dbReference type="Pfam" id="PF14768"/>
    </source>
</evidence>
<evidence type="ECO:0000256" key="4">
    <source>
        <dbReference type="SAM" id="Coils"/>
    </source>
</evidence>
<reference evidence="6 7" key="1">
    <citation type="journal article" date="2015" name="Plant Cell">
        <title>Oil accumulation by the oleaginous diatom Fistulifera solaris as revealed by the genome and transcriptome.</title>
        <authorList>
            <person name="Tanaka T."/>
            <person name="Maeda Y."/>
            <person name="Veluchamy A."/>
            <person name="Tanaka M."/>
            <person name="Abida H."/>
            <person name="Marechal E."/>
            <person name="Bowler C."/>
            <person name="Muto M."/>
            <person name="Sunaga Y."/>
            <person name="Tanaka M."/>
            <person name="Yoshino T."/>
            <person name="Taniguchi T."/>
            <person name="Fukuda Y."/>
            <person name="Nemoto M."/>
            <person name="Matsumoto M."/>
            <person name="Wong P.S."/>
            <person name="Aburatani S."/>
            <person name="Fujibuchi W."/>
        </authorList>
    </citation>
    <scope>NUCLEOTIDE SEQUENCE [LARGE SCALE GENOMIC DNA]</scope>
    <source>
        <strain evidence="6 7">JPCC DA0580</strain>
    </source>
</reference>
<keyword evidence="2" id="KW-0863">Zinc-finger</keyword>
<dbReference type="InParanoid" id="A0A1Z5JED2"/>
<gene>
    <name evidence="6" type="ORF">FisN_1Hu238</name>
</gene>
<protein>
    <recommendedName>
        <fullName evidence="5">RPA-interacting protein C-terminal domain-containing protein</fullName>
    </recommendedName>
</protein>
<keyword evidence="7" id="KW-1185">Reference proteome</keyword>
<dbReference type="GO" id="GO:0005634">
    <property type="term" value="C:nucleus"/>
    <property type="evidence" value="ECO:0007669"/>
    <property type="project" value="TreeGrafter"/>
</dbReference>
<evidence type="ECO:0000256" key="1">
    <source>
        <dbReference type="ARBA" id="ARBA00022723"/>
    </source>
</evidence>
<feature type="coiled-coil region" evidence="4">
    <location>
        <begin position="67"/>
        <end position="106"/>
    </location>
</feature>
<evidence type="ECO:0000313" key="7">
    <source>
        <dbReference type="Proteomes" id="UP000198406"/>
    </source>
</evidence>
<dbReference type="Pfam" id="PF14768">
    <property type="entry name" value="RPA_interact_C"/>
    <property type="match status" value="1"/>
</dbReference>
<evidence type="ECO:0000313" key="6">
    <source>
        <dbReference type="EMBL" id="GAX12306.1"/>
    </source>
</evidence>
<evidence type="ECO:0000256" key="2">
    <source>
        <dbReference type="ARBA" id="ARBA00022771"/>
    </source>
</evidence>
<accession>A0A1Z5JED2</accession>